<dbReference type="Proteomes" id="UP000501094">
    <property type="component" value="Chromosome"/>
</dbReference>
<name>A0A6H1Q560_9PROT</name>
<dbReference type="InterPro" id="IPR004380">
    <property type="entry name" value="Asp_race"/>
</dbReference>
<keyword evidence="2" id="KW-0413">Isomerase</keyword>
<dbReference type="InterPro" id="IPR018187">
    <property type="entry name" value="Asp/Glu_racemase_AS_1"/>
</dbReference>
<dbReference type="EMBL" id="CP038852">
    <property type="protein sequence ID" value="QIZ21493.1"/>
    <property type="molecule type" value="Genomic_DNA"/>
</dbReference>
<evidence type="ECO:0000313" key="3">
    <source>
        <dbReference type="EMBL" id="QIZ21493.1"/>
    </source>
</evidence>
<dbReference type="InterPro" id="IPR001920">
    <property type="entry name" value="Asp/Glu_race"/>
</dbReference>
<reference evidence="3 4" key="1">
    <citation type="journal article" date="2020" name="Nat. Microbiol.">
        <title>Lysogenic host-virus interactions in SAR11 marine bacteria.</title>
        <authorList>
            <person name="Morris R.M."/>
            <person name="Cain K.R."/>
            <person name="Hvorecny K.L."/>
            <person name="Kollman J.M."/>
        </authorList>
    </citation>
    <scope>NUCLEOTIDE SEQUENCE [LARGE SCALE GENOMIC DNA]</scope>
    <source>
        <strain evidence="3 4">NP1</strain>
    </source>
</reference>
<comment type="similarity">
    <text evidence="1">Belongs to the aspartate/glutamate racemases family.</text>
</comment>
<proteinExistence type="inferred from homology"/>
<dbReference type="NCBIfam" id="TIGR00035">
    <property type="entry name" value="asp_race"/>
    <property type="match status" value="1"/>
</dbReference>
<dbReference type="KEGG" id="peg:E5R92_06835"/>
<dbReference type="Gene3D" id="3.40.50.1860">
    <property type="match status" value="2"/>
</dbReference>
<dbReference type="SUPFAM" id="SSF53681">
    <property type="entry name" value="Aspartate/glutamate racemase"/>
    <property type="match status" value="2"/>
</dbReference>
<evidence type="ECO:0000256" key="1">
    <source>
        <dbReference type="ARBA" id="ARBA00007847"/>
    </source>
</evidence>
<accession>A0A6H1Q560</accession>
<gene>
    <name evidence="3" type="ORF">E5R92_06835</name>
</gene>
<evidence type="ECO:0000313" key="4">
    <source>
        <dbReference type="Proteomes" id="UP000501094"/>
    </source>
</evidence>
<dbReference type="AlphaFoldDB" id="A0A6H1Q560"/>
<organism evidence="3 4">
    <name type="scientific">Candidatus Pelagibacter giovannonii</name>
    <dbReference type="NCBI Taxonomy" id="2563896"/>
    <lineage>
        <taxon>Bacteria</taxon>
        <taxon>Pseudomonadati</taxon>
        <taxon>Pseudomonadota</taxon>
        <taxon>Alphaproteobacteria</taxon>
        <taxon>Candidatus Pelagibacterales</taxon>
        <taxon>Candidatus Pelagibacteraceae</taxon>
        <taxon>Candidatus Pelagibacter</taxon>
    </lineage>
</organism>
<dbReference type="PANTHER" id="PTHR21198:SF7">
    <property type="entry name" value="ASPARTATE-GLUTAMATE RACEMASE FAMILY"/>
    <property type="match status" value="1"/>
</dbReference>
<dbReference type="RefSeq" id="WP_168607350.1">
    <property type="nucleotide sequence ID" value="NZ_CP038852.1"/>
</dbReference>
<dbReference type="GO" id="GO:0047661">
    <property type="term" value="F:amino-acid racemase activity"/>
    <property type="evidence" value="ECO:0007669"/>
    <property type="project" value="InterPro"/>
</dbReference>
<sequence>MIGILGGMGTQAGLDFCNKLAMLNRGKIDQEYPLFMLYNKSNIPGRPESIGVHTKRFSDLPRNFKNNTKYNQVLKSLLEGCRSLEKSGCKFIVIPCNTAHYWYEDLKKKIKIPIINMPKEVFLNTKKVSKINSKIGLLATEGTLKTKIYEKLFQNKYRLITPLQDLQIKSVNKTIKHVKMGNIKLAAKSIKPAVNYLIKNNCKKIILGCTELPIAIFAFKSLKNVKMSKLYLDPNLILANSAMVKYRK</sequence>
<dbReference type="PROSITE" id="PS00923">
    <property type="entry name" value="ASP_GLU_RACEMASE_1"/>
    <property type="match status" value="1"/>
</dbReference>
<dbReference type="PANTHER" id="PTHR21198">
    <property type="entry name" value="GLUTAMATE RACEMASE"/>
    <property type="match status" value="1"/>
</dbReference>
<dbReference type="InterPro" id="IPR015942">
    <property type="entry name" value="Asp/Glu/hydantoin_racemase"/>
</dbReference>
<dbReference type="Pfam" id="PF01177">
    <property type="entry name" value="Asp_Glu_race"/>
    <property type="match status" value="1"/>
</dbReference>
<protein>
    <submittedName>
        <fullName evidence="3">Aspartate/glutamate racemase family protein</fullName>
    </submittedName>
</protein>
<keyword evidence="4" id="KW-1185">Reference proteome</keyword>
<evidence type="ECO:0000256" key="2">
    <source>
        <dbReference type="ARBA" id="ARBA00023235"/>
    </source>
</evidence>